<feature type="compositionally biased region" description="Polar residues" evidence="1">
    <location>
        <begin position="303"/>
        <end position="313"/>
    </location>
</feature>
<sequence>MAQVQLPEQNQPATQPVWSIPDSEKLFIVMCIFYPTADNFDNRTVGILRGPIHAAPTYQRAQCLAWSRFHSSIPRQMPEPLQISTRWDDVAESGLLALFGGLRVPGQDDMFGVTVVVEPMWQQTVRVLEALMGNAVSSYRREARLRNVGKWGESVRSGSLGWTVGWTTIAVHQSNTSGDSFSASLGDTENVMSRAEAMQGGRAPGRNGAQDQDLLDRDDTPFPFSQCSARDPKHGAVPDKSQIERVDTDDSAAQDNFSDQDNSAGRGIVQIQEENCQLAEPIKDDAMAGPCLYPDNLAENIPTINSDGQNNSMPRAPNLPRQRIPDGAVKLIGRSRCVVPRLPADAFKIVAPTDEGNICKGISLASLYNSHDSLGEDQGQVLKSVDDDGRINDQLEHSLVTNTPPKSWVAGCFSKLTTPICEETSNTFSTSKTLLSMKSGNLQTDGEMRDVIEGEMQHVDSRGAVMRVSSVSLMDGDQTEETGPSGKSKLDPMEHNGERDGEVDATLDGVGKYDTIPVNDETDKAEDVTPENDDGVEMILRARSPALNKCAKKKARKSKRKSRTSELLLEVSVPGLGTYSN</sequence>
<name>A0A8E2JCA9_9PEZI</name>
<organism evidence="2 3">
    <name type="scientific">Lepidopterella palustris CBS 459.81</name>
    <dbReference type="NCBI Taxonomy" id="1314670"/>
    <lineage>
        <taxon>Eukaryota</taxon>
        <taxon>Fungi</taxon>
        <taxon>Dikarya</taxon>
        <taxon>Ascomycota</taxon>
        <taxon>Pezizomycotina</taxon>
        <taxon>Dothideomycetes</taxon>
        <taxon>Pleosporomycetidae</taxon>
        <taxon>Mytilinidiales</taxon>
        <taxon>Argynnaceae</taxon>
        <taxon>Lepidopterella</taxon>
    </lineage>
</organism>
<dbReference type="Proteomes" id="UP000250266">
    <property type="component" value="Unassembled WGS sequence"/>
</dbReference>
<evidence type="ECO:0000256" key="1">
    <source>
        <dbReference type="SAM" id="MobiDB-lite"/>
    </source>
</evidence>
<evidence type="ECO:0000313" key="2">
    <source>
        <dbReference type="EMBL" id="OCK76789.1"/>
    </source>
</evidence>
<proteinExistence type="predicted"/>
<keyword evidence="3" id="KW-1185">Reference proteome</keyword>
<reference evidence="2 3" key="1">
    <citation type="journal article" date="2016" name="Nat. Commun.">
        <title>Ectomycorrhizal ecology is imprinted in the genome of the dominant symbiotic fungus Cenococcum geophilum.</title>
        <authorList>
            <consortium name="DOE Joint Genome Institute"/>
            <person name="Peter M."/>
            <person name="Kohler A."/>
            <person name="Ohm R.A."/>
            <person name="Kuo A."/>
            <person name="Krutzmann J."/>
            <person name="Morin E."/>
            <person name="Arend M."/>
            <person name="Barry K.W."/>
            <person name="Binder M."/>
            <person name="Choi C."/>
            <person name="Clum A."/>
            <person name="Copeland A."/>
            <person name="Grisel N."/>
            <person name="Haridas S."/>
            <person name="Kipfer T."/>
            <person name="LaButti K."/>
            <person name="Lindquist E."/>
            <person name="Lipzen A."/>
            <person name="Maire R."/>
            <person name="Meier B."/>
            <person name="Mihaltcheva S."/>
            <person name="Molinier V."/>
            <person name="Murat C."/>
            <person name="Poggeler S."/>
            <person name="Quandt C.A."/>
            <person name="Sperisen C."/>
            <person name="Tritt A."/>
            <person name="Tisserant E."/>
            <person name="Crous P.W."/>
            <person name="Henrissat B."/>
            <person name="Nehls U."/>
            <person name="Egli S."/>
            <person name="Spatafora J.W."/>
            <person name="Grigoriev I.V."/>
            <person name="Martin F.M."/>
        </authorList>
    </citation>
    <scope>NUCLEOTIDE SEQUENCE [LARGE SCALE GENOMIC DNA]</scope>
    <source>
        <strain evidence="2 3">CBS 459.81</strain>
    </source>
</reference>
<feature type="compositionally biased region" description="Polar residues" evidence="1">
    <location>
        <begin position="253"/>
        <end position="263"/>
    </location>
</feature>
<feature type="region of interest" description="Disordered" evidence="1">
    <location>
        <begin position="303"/>
        <end position="322"/>
    </location>
</feature>
<gene>
    <name evidence="2" type="ORF">K432DRAFT_135977</name>
</gene>
<feature type="compositionally biased region" description="Basic and acidic residues" evidence="1">
    <location>
        <begin position="488"/>
        <end position="502"/>
    </location>
</feature>
<dbReference type="AlphaFoldDB" id="A0A8E2JCA9"/>
<accession>A0A8E2JCA9</accession>
<feature type="region of interest" description="Disordered" evidence="1">
    <location>
        <begin position="197"/>
        <end position="265"/>
    </location>
</feature>
<feature type="region of interest" description="Disordered" evidence="1">
    <location>
        <begin position="474"/>
        <end position="535"/>
    </location>
</feature>
<evidence type="ECO:0000313" key="3">
    <source>
        <dbReference type="Proteomes" id="UP000250266"/>
    </source>
</evidence>
<dbReference type="EMBL" id="KV745179">
    <property type="protein sequence ID" value="OCK76789.1"/>
    <property type="molecule type" value="Genomic_DNA"/>
</dbReference>
<protein>
    <submittedName>
        <fullName evidence="2">Uncharacterized protein</fullName>
    </submittedName>
</protein>
<feature type="compositionally biased region" description="Basic and acidic residues" evidence="1">
    <location>
        <begin position="230"/>
        <end position="248"/>
    </location>
</feature>